<dbReference type="PROSITE" id="PS50035">
    <property type="entry name" value="PLD"/>
    <property type="match status" value="1"/>
</dbReference>
<feature type="binding site" evidence="2">
    <location>
        <position position="227"/>
    </location>
    <ligand>
        <name>substrate</name>
    </ligand>
</feature>
<dbReference type="CDD" id="cd09122">
    <property type="entry name" value="PLDc_Tdp1_1"/>
    <property type="match status" value="1"/>
</dbReference>
<feature type="domain" description="PLD phosphodiesterase" evidence="5">
    <location>
        <begin position="484"/>
        <end position="517"/>
    </location>
</feature>
<feature type="active site" description="Nucleophile" evidence="1">
    <location>
        <position position="225"/>
    </location>
</feature>
<dbReference type="Gene3D" id="3.30.870.10">
    <property type="entry name" value="Endonuclease Chain A"/>
    <property type="match status" value="2"/>
</dbReference>
<dbReference type="SUPFAM" id="SSF56024">
    <property type="entry name" value="Phospholipase D/nuclease"/>
    <property type="match status" value="2"/>
</dbReference>
<feature type="region of interest" description="Disordered" evidence="4">
    <location>
        <begin position="401"/>
        <end position="426"/>
    </location>
</feature>
<dbReference type="PANTHER" id="PTHR12415">
    <property type="entry name" value="TYROSYL-DNA PHOSPHODIESTERASE 1"/>
    <property type="match status" value="1"/>
</dbReference>
<evidence type="ECO:0000256" key="3">
    <source>
        <dbReference type="PIRSR" id="PIRSR610347-3"/>
    </source>
</evidence>
<evidence type="ECO:0000256" key="2">
    <source>
        <dbReference type="PIRSR" id="PIRSR610347-2"/>
    </source>
</evidence>
<dbReference type="InterPro" id="IPR001736">
    <property type="entry name" value="PLipase_D/transphosphatidylase"/>
</dbReference>
<feature type="binding site" evidence="2">
    <location>
        <position position="491"/>
    </location>
    <ligand>
        <name>substrate</name>
    </ligand>
</feature>
<evidence type="ECO:0000313" key="6">
    <source>
        <dbReference type="EMBL" id="KAK2728700.1"/>
    </source>
</evidence>
<sequence length="640" mass="70570">MSSGNNPARSVSPDAEDDSDLALAIALSLQQEDITLDSRSEASNAAARPLKQSSQPTTGVTFGSLPLDRKKMEEERLARLRKRSATQADLDENIQKPKYHRTDAADSLAFSNAAPNLKVQKNAANALDLPFARGAFKRTWARGYPRTGDDMKIEEGLQREQLQLAVLSSFQWDEEWLLSKIDCQRTKMVLVAYAANDAEKAVIRSNAPAGLIRFCFPPMHGGYMHSKLQILKYEGYLRLVVPSGNLVPYDWGETGVLENMVFLIDLPRLEKTQQTAASTETLFGKELRRFLTALGIGEKLVRSLDNYDFSETSRYGFVHTISGGHANDSWQHTADSLKLGYCGLGNTVRSLGLATDYPVDVDYVVCRLNSFPSSASSLGSLNHGYLTAIYNACQGDSGMKEYEARQSKSTRGKAGRSGPSDSRPITTEAADLHHHFRIYFPTEKTVSSSRGGRSAAGTICMQEKWWKSSTFPRELLRDCESTRKGLLLHSKAIFVRERACNGAVWAYMGSANLSESAWGRLVKDRESGTAKLSCRNWECGVLVAVGRTAGCADSGTRRGADQGPQTLERARAQTHMGRGGKEDDKGNPQDQHRRQRQQGESPGFDEAFGTTMPIPMKVPAGLYTSDESAASRPWFFMKAD</sequence>
<feature type="compositionally biased region" description="Basic and acidic residues" evidence="4">
    <location>
        <begin position="579"/>
        <end position="592"/>
    </location>
</feature>
<feature type="site" description="Interaction with DNA" evidence="3">
    <location>
        <position position="514"/>
    </location>
</feature>
<comment type="caution">
    <text evidence="6">The sequence shown here is derived from an EMBL/GenBank/DDBJ whole genome shotgun (WGS) entry which is preliminary data.</text>
</comment>
<reference evidence="6" key="1">
    <citation type="submission" date="2023-02" db="EMBL/GenBank/DDBJ databases">
        <title>Colletotrichum kahawae CIFC_Que2 genome sequencing and assembly.</title>
        <authorList>
            <person name="Baroncelli R."/>
        </authorList>
    </citation>
    <scope>NUCLEOTIDE SEQUENCE</scope>
    <source>
        <strain evidence="6">CIFC_Que2</strain>
    </source>
</reference>
<evidence type="ECO:0000313" key="7">
    <source>
        <dbReference type="Proteomes" id="UP001281614"/>
    </source>
</evidence>
<organism evidence="6 7">
    <name type="scientific">Colletotrichum kahawae</name>
    <name type="common">Coffee berry disease fungus</name>
    <dbReference type="NCBI Taxonomy" id="34407"/>
    <lineage>
        <taxon>Eukaryota</taxon>
        <taxon>Fungi</taxon>
        <taxon>Dikarya</taxon>
        <taxon>Ascomycota</taxon>
        <taxon>Pezizomycotina</taxon>
        <taxon>Sordariomycetes</taxon>
        <taxon>Hypocreomycetidae</taxon>
        <taxon>Glomerellales</taxon>
        <taxon>Glomerellaceae</taxon>
        <taxon>Colletotrichum</taxon>
        <taxon>Colletotrichum gloeosporioides species complex</taxon>
    </lineage>
</organism>
<dbReference type="GO" id="GO:0003697">
    <property type="term" value="F:single-stranded DNA binding"/>
    <property type="evidence" value="ECO:0007669"/>
    <property type="project" value="TreeGrafter"/>
</dbReference>
<dbReference type="AlphaFoldDB" id="A0AAE0CWY8"/>
<name>A0AAE0CWY8_COLKA</name>
<dbReference type="Proteomes" id="UP001281614">
    <property type="component" value="Unassembled WGS sequence"/>
</dbReference>
<feature type="region of interest" description="Disordered" evidence="4">
    <location>
        <begin position="552"/>
        <end position="625"/>
    </location>
</feature>
<dbReference type="GO" id="GO:0006281">
    <property type="term" value="P:DNA repair"/>
    <property type="evidence" value="ECO:0007669"/>
    <property type="project" value="InterPro"/>
</dbReference>
<dbReference type="Pfam" id="PF06087">
    <property type="entry name" value="Tyr-DNA_phospho"/>
    <property type="match status" value="1"/>
</dbReference>
<gene>
    <name evidence="6" type="ORF">CKAH01_02750</name>
</gene>
<evidence type="ECO:0000256" key="1">
    <source>
        <dbReference type="PIRSR" id="PIRSR610347-1"/>
    </source>
</evidence>
<accession>A0AAE0CWY8</accession>
<evidence type="ECO:0000259" key="5">
    <source>
        <dbReference type="PROSITE" id="PS50035"/>
    </source>
</evidence>
<evidence type="ECO:0000256" key="4">
    <source>
        <dbReference type="SAM" id="MobiDB-lite"/>
    </source>
</evidence>
<dbReference type="InterPro" id="IPR010347">
    <property type="entry name" value="Tdp1"/>
</dbReference>
<dbReference type="GO" id="GO:0003690">
    <property type="term" value="F:double-stranded DNA binding"/>
    <property type="evidence" value="ECO:0007669"/>
    <property type="project" value="TreeGrafter"/>
</dbReference>
<feature type="compositionally biased region" description="Polar residues" evidence="4">
    <location>
        <begin position="51"/>
        <end position="61"/>
    </location>
</feature>
<dbReference type="GO" id="GO:0017005">
    <property type="term" value="F:3'-tyrosyl-DNA phosphodiesterase activity"/>
    <property type="evidence" value="ECO:0007669"/>
    <property type="project" value="TreeGrafter"/>
</dbReference>
<dbReference type="PANTHER" id="PTHR12415:SF4">
    <property type="entry name" value="TYROSYL-DNA PHOSPHODIESTERASE DOMAIN-CONTAINING PROTEIN"/>
    <property type="match status" value="1"/>
</dbReference>
<feature type="active site" description="Proton donor/acceptor" evidence="1">
    <location>
        <position position="489"/>
    </location>
</feature>
<keyword evidence="7" id="KW-1185">Reference proteome</keyword>
<dbReference type="EMBL" id="VYYT01000876">
    <property type="protein sequence ID" value="KAK2728700.1"/>
    <property type="molecule type" value="Genomic_DNA"/>
</dbReference>
<feature type="region of interest" description="Disordered" evidence="4">
    <location>
        <begin position="34"/>
        <end position="68"/>
    </location>
</feature>
<dbReference type="GO" id="GO:0005634">
    <property type="term" value="C:nucleus"/>
    <property type="evidence" value="ECO:0007669"/>
    <property type="project" value="InterPro"/>
</dbReference>
<proteinExistence type="predicted"/>
<protein>
    <submittedName>
        <fullName evidence="6">Tyrosyl-dna phosphodiesterase domain-containing protein</fullName>
    </submittedName>
</protein>